<protein>
    <recommendedName>
        <fullName evidence="4">Lipoprotein</fullName>
    </recommendedName>
</protein>
<keyword evidence="1" id="KW-0472">Membrane</keyword>
<dbReference type="AlphaFoldDB" id="A0A7Z0PGW7"/>
<dbReference type="EMBL" id="JABMKT010000062">
    <property type="protein sequence ID" value="NYV28473.1"/>
    <property type="molecule type" value="Genomic_DNA"/>
</dbReference>
<gene>
    <name evidence="2" type="ORF">HP397_06630</name>
</gene>
<sequence>MQRGCKSCFTGCLSVFIVLFLFFVGACVRINSEGAMIEGLKKRGIAIKRRTIDLEAFYMIGSGPSEVTYMWLYPPVKNKSKYINPKWKIMVPISVFGYSLSGIELLEYGYKSYTVTDLIFNKEKGNDFREMEKILDEYSKEYRIFVGAWIKNYGYLKRLHMLRGEEGVRYQYFLENGELVFKQVDLTYKEFREKEKENENKFYEIYDEYFKEVRQFETMNWDEYAETFSYFPILYVVLKCKDCDLTNKEEIEKEVYEKIKKYHNPKTYKLEVFVEKEEE</sequence>
<comment type="caution">
    <text evidence="2">The sequence shown here is derived from an EMBL/GenBank/DDBJ whole genome shotgun (WGS) entry which is preliminary data.</text>
</comment>
<dbReference type="PROSITE" id="PS51257">
    <property type="entry name" value="PROKAR_LIPOPROTEIN"/>
    <property type="match status" value="1"/>
</dbReference>
<name>A0A7Z0PGW7_9FUSO</name>
<reference evidence="2 3" key="1">
    <citation type="submission" date="2020-05" db="EMBL/GenBank/DDBJ databases">
        <title>Streptobacillus felis strain LHL191014123.</title>
        <authorList>
            <person name="Fawzy A."/>
            <person name="Rau J."/>
            <person name="Risse K."/>
            <person name="Schauerte N."/>
            <person name="Geiger C."/>
            <person name="Blom J."/>
            <person name="Imirzalioglu C."/>
            <person name="Falgenhauer J."/>
            <person name="Bach A."/>
            <person name="Herden C."/>
            <person name="Eisenberg T."/>
        </authorList>
    </citation>
    <scope>NUCLEOTIDE SEQUENCE [LARGE SCALE GENOMIC DNA]</scope>
    <source>
        <strain evidence="2 3">LHL191014123</strain>
    </source>
</reference>
<keyword evidence="3" id="KW-1185">Reference proteome</keyword>
<evidence type="ECO:0000256" key="1">
    <source>
        <dbReference type="SAM" id="Phobius"/>
    </source>
</evidence>
<organism evidence="2 3">
    <name type="scientific">Streptobacillus felis</name>
    <dbReference type="NCBI Taxonomy" id="1384509"/>
    <lineage>
        <taxon>Bacteria</taxon>
        <taxon>Fusobacteriati</taxon>
        <taxon>Fusobacteriota</taxon>
        <taxon>Fusobacteriia</taxon>
        <taxon>Fusobacteriales</taxon>
        <taxon>Leptotrichiaceae</taxon>
        <taxon>Streptobacillus</taxon>
    </lineage>
</organism>
<feature type="transmembrane region" description="Helical" evidence="1">
    <location>
        <begin position="7"/>
        <end position="26"/>
    </location>
</feature>
<evidence type="ECO:0000313" key="3">
    <source>
        <dbReference type="Proteomes" id="UP000526184"/>
    </source>
</evidence>
<evidence type="ECO:0008006" key="4">
    <source>
        <dbReference type="Google" id="ProtNLM"/>
    </source>
</evidence>
<dbReference type="Proteomes" id="UP000526184">
    <property type="component" value="Unassembled WGS sequence"/>
</dbReference>
<keyword evidence="1" id="KW-0812">Transmembrane</keyword>
<evidence type="ECO:0000313" key="2">
    <source>
        <dbReference type="EMBL" id="NYV28473.1"/>
    </source>
</evidence>
<keyword evidence="1" id="KW-1133">Transmembrane helix</keyword>
<proteinExistence type="predicted"/>
<accession>A0A7Z0PGW7</accession>